<organism evidence="10 11">
    <name type="scientific">Candidatus Ozemobacter sibiricus</name>
    <dbReference type="NCBI Taxonomy" id="2268124"/>
    <lineage>
        <taxon>Bacteria</taxon>
        <taxon>Candidatus Ozemobacteria</taxon>
        <taxon>Candidatus Ozemobacterales</taxon>
        <taxon>Candidatus Ozemobacteraceae</taxon>
        <taxon>Candidatus Ozemobacter</taxon>
    </lineage>
</organism>
<evidence type="ECO:0000256" key="8">
    <source>
        <dbReference type="ARBA" id="ARBA00047937"/>
    </source>
</evidence>
<comment type="caution">
    <text evidence="10">The sequence shown here is derived from an EMBL/GenBank/DDBJ whole genome shotgun (WGS) entry which is preliminary data.</text>
</comment>
<dbReference type="Proteomes" id="UP000252355">
    <property type="component" value="Unassembled WGS sequence"/>
</dbReference>
<proteinExistence type="inferred from homology"/>
<dbReference type="PANTHER" id="PTHR30075">
    <property type="entry name" value="GLYCYL-TRNA SYNTHETASE"/>
    <property type="match status" value="1"/>
</dbReference>
<comment type="catalytic activity">
    <reaction evidence="8">
        <text>tRNA(Gly) + glycine + ATP = glycyl-tRNA(Gly) + AMP + diphosphate</text>
        <dbReference type="Rhea" id="RHEA:16013"/>
        <dbReference type="Rhea" id="RHEA-COMP:9664"/>
        <dbReference type="Rhea" id="RHEA-COMP:9683"/>
        <dbReference type="ChEBI" id="CHEBI:30616"/>
        <dbReference type="ChEBI" id="CHEBI:33019"/>
        <dbReference type="ChEBI" id="CHEBI:57305"/>
        <dbReference type="ChEBI" id="CHEBI:78442"/>
        <dbReference type="ChEBI" id="CHEBI:78522"/>
        <dbReference type="ChEBI" id="CHEBI:456215"/>
        <dbReference type="EC" id="6.1.1.14"/>
    </reaction>
</comment>
<protein>
    <recommendedName>
        <fullName evidence="2">glycine--tRNA ligase</fullName>
        <ecNumber evidence="2">6.1.1.14</ecNumber>
    </recommendedName>
</protein>
<dbReference type="Pfam" id="PF02092">
    <property type="entry name" value="tRNA_synt_2f"/>
    <property type="match status" value="1"/>
</dbReference>
<dbReference type="GO" id="GO:0005524">
    <property type="term" value="F:ATP binding"/>
    <property type="evidence" value="ECO:0007669"/>
    <property type="project" value="UniProtKB-KW"/>
</dbReference>
<name>A0A367ZP58_9BACT</name>
<dbReference type="GO" id="GO:0005829">
    <property type="term" value="C:cytosol"/>
    <property type="evidence" value="ECO:0007669"/>
    <property type="project" value="TreeGrafter"/>
</dbReference>
<evidence type="ECO:0000313" key="10">
    <source>
        <dbReference type="EMBL" id="RCK79141.1"/>
    </source>
</evidence>
<evidence type="ECO:0000313" key="11">
    <source>
        <dbReference type="Proteomes" id="UP000252355"/>
    </source>
</evidence>
<feature type="region of interest" description="Disordered" evidence="9">
    <location>
        <begin position="649"/>
        <end position="668"/>
    </location>
</feature>
<dbReference type="InterPro" id="IPR015944">
    <property type="entry name" value="Gly-tRNA-synth_bsu"/>
</dbReference>
<dbReference type="PANTHER" id="PTHR30075:SF2">
    <property type="entry name" value="GLYCINE--TRNA LIGASE, CHLOROPLASTIC_MITOCHONDRIAL 2"/>
    <property type="match status" value="1"/>
</dbReference>
<evidence type="ECO:0000256" key="6">
    <source>
        <dbReference type="ARBA" id="ARBA00022917"/>
    </source>
</evidence>
<evidence type="ECO:0000256" key="3">
    <source>
        <dbReference type="ARBA" id="ARBA00022598"/>
    </source>
</evidence>
<gene>
    <name evidence="10" type="ORF">OZSIB_0255</name>
</gene>
<accession>A0A367ZP58</accession>
<evidence type="ECO:0000256" key="5">
    <source>
        <dbReference type="ARBA" id="ARBA00022840"/>
    </source>
</evidence>
<keyword evidence="4" id="KW-0547">Nucleotide-binding</keyword>
<dbReference type="AlphaFoldDB" id="A0A367ZP58"/>
<sequence length="668" mass="72862">MPSNLLLEAGFWGLPPGVAGRDPKDIPACIGELLEKERLGTARIRIWFSAARFGVLIEGLAEAQAEVTTEVRGPRASQAFDINRVPTPAATGFANSQGVSIKDLVVREVDGEAFVFARKLQPGGQLVHLLPRLVPLILASPAWRVPPWKADAALPQPPAYVCLLLDEKVPTFSVEGVPAGREIGLREGLTFRLVPLERPTDYPKIMTDWGILPLPVDRQKRLESDIQAAVSTLGTARKDKALLETIAFELEKSFPFLLDTPPELLSLPTDLALELLAQPPSYIPCENAKGEWSGTSLVGISPFRPPSSAEVAVRASDLRRRIGALRKTWLQDVEKPLADRVNDLKARPSPDGIGSLHDHALRVARRAGLLNRLLNWNVPAPLLEKGVMYFAAGRAMAVAERLPSLAPRLPPLVAEAQAVEPALVALLKEVAACWEPKSSLPTTPTATLILLAWLLNRSLPGSPTREISQERILHLLCSREIRLDLARCFTLEEDPQPFDAEPWRALVEKRLQKEGISREKGEWLLRQPGLDPVSLLQALRAWPQGPPPGMATLAALRNRIRYRLQQVKIESLRLTDEGVAFASLEQKVAAMEAMPTGAWPALYDKLMEGVAEIEVAINSLPPVIDETSSPLAGLLRLLQRVATQLDRLPYPEGGATASPPANGAPAAP</sequence>
<keyword evidence="3" id="KW-0436">Ligase</keyword>
<dbReference type="EMBL" id="QOQW01000015">
    <property type="protein sequence ID" value="RCK79141.1"/>
    <property type="molecule type" value="Genomic_DNA"/>
</dbReference>
<reference evidence="10 11" key="1">
    <citation type="submission" date="2018-05" db="EMBL/GenBank/DDBJ databases">
        <title>A metagenomic window into the 2 km-deep terrestrial subsurface aquifer revealed taxonomically and functionally diverse microbial community comprising novel uncultured bacterial lineages.</title>
        <authorList>
            <person name="Kadnikov V.V."/>
            <person name="Mardanov A.V."/>
            <person name="Beletsky A.V."/>
            <person name="Banks D."/>
            <person name="Pimenov N.V."/>
            <person name="Frank Y.A."/>
            <person name="Karnachuk O.V."/>
            <person name="Ravin N.V."/>
        </authorList>
    </citation>
    <scope>NUCLEOTIDE SEQUENCE [LARGE SCALE GENOMIC DNA]</scope>
    <source>
        <strain evidence="10">BY5</strain>
    </source>
</reference>
<evidence type="ECO:0000256" key="2">
    <source>
        <dbReference type="ARBA" id="ARBA00012829"/>
    </source>
</evidence>
<dbReference type="GO" id="GO:0006426">
    <property type="term" value="P:glycyl-tRNA aminoacylation"/>
    <property type="evidence" value="ECO:0007669"/>
    <property type="project" value="InterPro"/>
</dbReference>
<dbReference type="InterPro" id="IPR006194">
    <property type="entry name" value="Gly-tRNA-synth_heterodimer"/>
</dbReference>
<feature type="compositionally biased region" description="Low complexity" evidence="9">
    <location>
        <begin position="653"/>
        <end position="668"/>
    </location>
</feature>
<evidence type="ECO:0000256" key="7">
    <source>
        <dbReference type="ARBA" id="ARBA00023146"/>
    </source>
</evidence>
<keyword evidence="5" id="KW-0067">ATP-binding</keyword>
<dbReference type="GO" id="GO:0004820">
    <property type="term" value="F:glycine-tRNA ligase activity"/>
    <property type="evidence" value="ECO:0007669"/>
    <property type="project" value="UniProtKB-EC"/>
</dbReference>
<evidence type="ECO:0000256" key="9">
    <source>
        <dbReference type="SAM" id="MobiDB-lite"/>
    </source>
</evidence>
<comment type="similarity">
    <text evidence="1">Belongs to the class-II aminoacyl-tRNA synthetase family.</text>
</comment>
<keyword evidence="7 10" id="KW-0030">Aminoacyl-tRNA synthetase</keyword>
<dbReference type="EC" id="6.1.1.14" evidence="2"/>
<keyword evidence="6" id="KW-0648">Protein biosynthesis</keyword>
<evidence type="ECO:0000256" key="1">
    <source>
        <dbReference type="ARBA" id="ARBA00008226"/>
    </source>
</evidence>
<evidence type="ECO:0000256" key="4">
    <source>
        <dbReference type="ARBA" id="ARBA00022741"/>
    </source>
</evidence>